<dbReference type="Gene3D" id="3.30.420.40">
    <property type="match status" value="2"/>
</dbReference>
<comment type="similarity">
    <text evidence="2">Belongs to the actin family.</text>
</comment>
<dbReference type="InterPro" id="IPR043129">
    <property type="entry name" value="ATPase_NBD"/>
</dbReference>
<evidence type="ECO:0000256" key="4">
    <source>
        <dbReference type="SAM" id="MobiDB-lite"/>
    </source>
</evidence>
<feature type="region of interest" description="Disordered" evidence="4">
    <location>
        <begin position="1138"/>
        <end position="1214"/>
    </location>
</feature>
<feature type="coiled-coil region" evidence="3">
    <location>
        <begin position="666"/>
        <end position="922"/>
    </location>
</feature>
<feature type="compositionally biased region" description="Acidic residues" evidence="4">
    <location>
        <begin position="1028"/>
        <end position="1040"/>
    </location>
</feature>
<evidence type="ECO:0000256" key="2">
    <source>
        <dbReference type="RuleBase" id="RU000487"/>
    </source>
</evidence>
<feature type="coiled-coil region" evidence="3">
    <location>
        <begin position="463"/>
        <end position="540"/>
    </location>
</feature>
<evidence type="ECO:0000256" key="1">
    <source>
        <dbReference type="ARBA" id="ARBA00049360"/>
    </source>
</evidence>
<dbReference type="SMART" id="SM00268">
    <property type="entry name" value="ACTIN"/>
    <property type="match status" value="1"/>
</dbReference>
<dbReference type="InterPro" id="IPR004000">
    <property type="entry name" value="Actin"/>
</dbReference>
<comment type="catalytic activity">
    <reaction evidence="1">
        <text>ATP + H2O = ADP + phosphate + H(+)</text>
        <dbReference type="Rhea" id="RHEA:13065"/>
        <dbReference type="ChEBI" id="CHEBI:15377"/>
        <dbReference type="ChEBI" id="CHEBI:15378"/>
        <dbReference type="ChEBI" id="CHEBI:30616"/>
        <dbReference type="ChEBI" id="CHEBI:43474"/>
        <dbReference type="ChEBI" id="CHEBI:456216"/>
    </reaction>
</comment>
<dbReference type="OrthoDB" id="5132116at2759"/>
<feature type="compositionally biased region" description="Polar residues" evidence="4">
    <location>
        <begin position="945"/>
        <end position="958"/>
    </location>
</feature>
<evidence type="ECO:0000256" key="3">
    <source>
        <dbReference type="SAM" id="Coils"/>
    </source>
</evidence>
<protein>
    <submittedName>
        <fullName evidence="5">TiTiN family member (Ttn-1)</fullName>
    </submittedName>
</protein>
<feature type="coiled-coil region" evidence="3">
    <location>
        <begin position="295"/>
        <end position="373"/>
    </location>
</feature>
<keyword evidence="6" id="KW-1185">Reference proteome</keyword>
<proteinExistence type="inferred from homology"/>
<gene>
    <name evidence="5" type="ORF">Esi_0109_0047</name>
</gene>
<evidence type="ECO:0000313" key="5">
    <source>
        <dbReference type="EMBL" id="CBJ28578.1"/>
    </source>
</evidence>
<dbReference type="PANTHER" id="PTHR11937">
    <property type="entry name" value="ACTIN"/>
    <property type="match status" value="1"/>
</dbReference>
<dbReference type="SUPFAM" id="SSF53067">
    <property type="entry name" value="Actin-like ATPase domain"/>
    <property type="match status" value="2"/>
</dbReference>
<name>D7FHM1_ECTSI</name>
<dbReference type="OMA" id="MILDHAV"/>
<dbReference type="EMBL" id="FN649750">
    <property type="protein sequence ID" value="CBJ28578.1"/>
    <property type="molecule type" value="Genomic_DNA"/>
</dbReference>
<feature type="coiled-coil region" evidence="3">
    <location>
        <begin position="63"/>
        <end position="114"/>
    </location>
</feature>
<dbReference type="Gene3D" id="3.90.640.10">
    <property type="entry name" value="Actin, Chain A, domain 4"/>
    <property type="match status" value="1"/>
</dbReference>
<feature type="region of interest" description="Disordered" evidence="4">
    <location>
        <begin position="242"/>
        <end position="263"/>
    </location>
</feature>
<feature type="coiled-coil region" evidence="3">
    <location>
        <begin position="399"/>
        <end position="437"/>
    </location>
</feature>
<dbReference type="InParanoid" id="D7FHM1"/>
<evidence type="ECO:0000313" key="6">
    <source>
        <dbReference type="Proteomes" id="UP000002630"/>
    </source>
</evidence>
<feature type="compositionally biased region" description="Low complexity" evidence="4">
    <location>
        <begin position="249"/>
        <end position="260"/>
    </location>
</feature>
<feature type="compositionally biased region" description="Gly residues" evidence="4">
    <location>
        <begin position="1178"/>
        <end position="1194"/>
    </location>
</feature>
<dbReference type="STRING" id="2880.D7FHM1"/>
<reference evidence="5 6" key="1">
    <citation type="journal article" date="2010" name="Nature">
        <title>The Ectocarpus genome and the independent evolution of multicellularity in brown algae.</title>
        <authorList>
            <person name="Cock J.M."/>
            <person name="Sterck L."/>
            <person name="Rouze P."/>
            <person name="Scornet D."/>
            <person name="Allen A.E."/>
            <person name="Amoutzias G."/>
            <person name="Anthouard V."/>
            <person name="Artiguenave F."/>
            <person name="Aury J.M."/>
            <person name="Badger J.H."/>
            <person name="Beszteri B."/>
            <person name="Billiau K."/>
            <person name="Bonnet E."/>
            <person name="Bothwell J.H."/>
            <person name="Bowler C."/>
            <person name="Boyen C."/>
            <person name="Brownlee C."/>
            <person name="Carrano C.J."/>
            <person name="Charrier B."/>
            <person name="Cho G.Y."/>
            <person name="Coelho S.M."/>
            <person name="Collen J."/>
            <person name="Corre E."/>
            <person name="Da Silva C."/>
            <person name="Delage L."/>
            <person name="Delaroque N."/>
            <person name="Dittami S.M."/>
            <person name="Doulbeau S."/>
            <person name="Elias M."/>
            <person name="Farnham G."/>
            <person name="Gachon C.M."/>
            <person name="Gschloessl B."/>
            <person name="Heesch S."/>
            <person name="Jabbari K."/>
            <person name="Jubin C."/>
            <person name="Kawai H."/>
            <person name="Kimura K."/>
            <person name="Kloareg B."/>
            <person name="Kupper F.C."/>
            <person name="Lang D."/>
            <person name="Le Bail A."/>
            <person name="Leblanc C."/>
            <person name="Lerouge P."/>
            <person name="Lohr M."/>
            <person name="Lopez P.J."/>
            <person name="Martens C."/>
            <person name="Maumus F."/>
            <person name="Michel G."/>
            <person name="Miranda-Saavedra D."/>
            <person name="Morales J."/>
            <person name="Moreau H."/>
            <person name="Motomura T."/>
            <person name="Nagasato C."/>
            <person name="Napoli C.A."/>
            <person name="Nelson D.R."/>
            <person name="Nyvall-Collen P."/>
            <person name="Peters A.F."/>
            <person name="Pommier C."/>
            <person name="Potin P."/>
            <person name="Poulain J."/>
            <person name="Quesneville H."/>
            <person name="Read B."/>
            <person name="Rensing S.A."/>
            <person name="Ritter A."/>
            <person name="Rousvoal S."/>
            <person name="Samanta M."/>
            <person name="Samson G."/>
            <person name="Schroeder D.C."/>
            <person name="Segurens B."/>
            <person name="Strittmatter M."/>
            <person name="Tonon T."/>
            <person name="Tregear J.W."/>
            <person name="Valentin K."/>
            <person name="von Dassow P."/>
            <person name="Yamagishi T."/>
            <person name="Van de Peer Y."/>
            <person name="Wincker P."/>
        </authorList>
    </citation>
    <scope>NUCLEOTIDE SEQUENCE [LARGE SCALE GENOMIC DNA]</scope>
    <source>
        <strain evidence="6">Ec32 / CCAP1310/4</strain>
    </source>
</reference>
<dbReference type="Pfam" id="PF00022">
    <property type="entry name" value="Actin"/>
    <property type="match status" value="1"/>
</dbReference>
<dbReference type="eggNOG" id="KOG0676">
    <property type="taxonomic scope" value="Eukaryota"/>
</dbReference>
<dbReference type="EMBL" id="FN647779">
    <property type="protein sequence ID" value="CBJ28578.1"/>
    <property type="molecule type" value="Genomic_DNA"/>
</dbReference>
<keyword evidence="3" id="KW-0175">Coiled coil</keyword>
<accession>D7FHM1</accession>
<dbReference type="Proteomes" id="UP000002630">
    <property type="component" value="Linkage Group LG25"/>
</dbReference>
<organism evidence="5 6">
    <name type="scientific">Ectocarpus siliculosus</name>
    <name type="common">Brown alga</name>
    <name type="synonym">Conferva siliculosa</name>
    <dbReference type="NCBI Taxonomy" id="2880"/>
    <lineage>
        <taxon>Eukaryota</taxon>
        <taxon>Sar</taxon>
        <taxon>Stramenopiles</taxon>
        <taxon>Ochrophyta</taxon>
        <taxon>PX clade</taxon>
        <taxon>Phaeophyceae</taxon>
        <taxon>Ectocarpales</taxon>
        <taxon>Ectocarpaceae</taxon>
        <taxon>Ectocarpus</taxon>
    </lineage>
</organism>
<feature type="coiled-coil region" evidence="3">
    <location>
        <begin position="584"/>
        <end position="618"/>
    </location>
</feature>
<feature type="region of interest" description="Disordered" evidence="4">
    <location>
        <begin position="940"/>
        <end position="1122"/>
    </location>
</feature>
<sequence length="1740" mass="188251">MMPAGDDDGDKTALAGGDPLDFFGAIRNLVEQSIQPEDLRKYSSQQPLEVPVVNSSSSFGGIVVELQAENDKLRQRVLEFESARPQREQARQLLSEAETALDQSKTELSSVREAAARDLSFQASRAKAEAALARADSEATLAQLGEEFRKFREKTAADEEAGAARLESLRGALATERDQLSALKRAREEDVQRRTVEAAAAAAAADVSLAEARERFRVFREEVSAREEAGAERVRSLRDALAAEREKSSASTTASAAAQRQLEDSLDGVREEFRAFREAASGVSEAKILAVEDDLAAERERFEASEASREQLEAELAAQGKALAEIRDEARLQAVQGDLAREQELREASEASKKQLEADLAKQGAELAKEREDFRVFRENVEGLGQGDDAQLRKVEGDLAAEREQSATLKKTLEASKEQLEADLAKQGADLAKEREDFRAFRANAERLGEGKDVQLRTVEGDLVALREQSSALKKTSEALQEQLEADLAKQGEALAKEREDFRVFRENAEGLGEGKDVQIRKVEGDLAAEREQSAALKKTFEASKEQLEADLAKQGEGFSEEREGFRIIREKAAKVEQESATQLGRIEEELVAEREESEALKKALETSKQELEAYLGKQGEALAKEREDFRVFRENTEGLGEDKDAQLRKVEGDLAAEREQSGAVKKTLEASKEQLEADLAKQGEALAKEREDFRVFRENAEGLAEGKDAQLRKVERDLAVEGEESEALKKTLEASKEQLEADLGKQGEALAKEREDFRVFRENAEGLGGGKDAQLRKVEGDLAAEREESEALKKALEASKEQLEADLAKQGEALVKEREDFRVFRENAASSREALRRAEASLAAERQKFSAAKRASEAKIKLLRAAAGRADDLEDQLSAKSLRLKQKEAEARVLATDGKVVRGLRESLTCKDNALNELRQELGNLRVASAAAEAGGAQAAMATRKQQQQQLYGNVGSSERRSIGMPGSASRRENAGGSDDDGAAVAGGDMTRTFSLSSEEEIDSSGESSGLGAIVEEADSSGTESSAAEEEDSDSEGEEGGGVAGYGGKMSVVQEGDEESESEGGRSSVDGEQEGSDRTVENGELSADDGKDAGAGAARLSLSPLAPRLDYSEDRPSADPPVSATYAAAAAMFDRNEDQKVGVHRGGRSTSARRLSMSLSPPPGARRSRGARASVAPGGGGYRPGGGGDGGGCAKSLSPLPLRGGKKSRASWSPGAGLLPHAAARLAQSPPLSCLSPMVRLAPADHGLGREGNTVVLELGAWRVRAGVVTPSGEEGKSSSYFDDFPCCVARPSREGADLDELVNGASSLAAPMYSKFRDTGVFVGGDAWYCCLDHPSIALRSKLRLSCPMRRRDQPPSREDTERLADHAYGLLKQDSSLSPTLLTYKPTATVDEVLALASVLLEVHRVPAIRMVNEAQLAALAVGVKVGVIVDIGESGVSVTPIFDGFPVPPAVRSECCGGGDVTKFLDYMLLSRTNEHFNQMTDRRRLEYTREMKEEQCYVPLDFALEVEEYGAFKRKAMRVCKGAQASPMLSGYEACDSRDFIDETDKDEEVTKTKTFTLKSGSELDVKIGRERFHAPEILFTPGLWNEGGVSRSLSQAVLDALAELDSDTKADMLDDIVVVGGSARMDGLGDRLEEDLKAMLPEWMSERVDVRVPAADELNHRFVPVMKPFLEKAEKEAAALKTRNRTSRGDPSAVTVGAEMLLEEGAGSNDAGTDGGDWITTAQWAETPEVSIFV</sequence>